<reference evidence="2 3" key="1">
    <citation type="submission" date="2018-07" db="EMBL/GenBank/DDBJ databases">
        <title>Freshwater and sediment microbial communities from various areas in North America, analyzing microbe dynamics in response to fracking.</title>
        <authorList>
            <person name="Lamendella R."/>
        </authorList>
    </citation>
    <scope>NUCLEOTIDE SEQUENCE [LARGE SCALE GENOMIC DNA]</scope>
    <source>
        <strain evidence="2 3">160A</strain>
    </source>
</reference>
<dbReference type="RefSeq" id="WP_106151574.1">
    <property type="nucleotide sequence ID" value="NZ_PVTS01000001.1"/>
</dbReference>
<comment type="caution">
    <text evidence="2">The sequence shown here is derived from an EMBL/GenBank/DDBJ whole genome shotgun (WGS) entry which is preliminary data.</text>
</comment>
<dbReference type="OrthoDB" id="1078132at2"/>
<proteinExistence type="predicted"/>
<dbReference type="PANTHER" id="PTHR30068:SF3">
    <property type="entry name" value="PHOSPHOLIPID_GLYCEROL ACYLTRANSFERASE DOMAIN-CONTAINING PROTEIN"/>
    <property type="match status" value="1"/>
</dbReference>
<feature type="domain" description="Phospholipid/glycerol acyltransferase" evidence="1">
    <location>
        <begin position="80"/>
        <end position="226"/>
    </location>
</feature>
<dbReference type="Proteomes" id="UP000252733">
    <property type="component" value="Unassembled WGS sequence"/>
</dbReference>
<protein>
    <submittedName>
        <fullName evidence="2">Acyltransferase-like protein</fullName>
    </submittedName>
</protein>
<dbReference type="GO" id="GO:0042840">
    <property type="term" value="P:D-glucuronate catabolic process"/>
    <property type="evidence" value="ECO:0007669"/>
    <property type="project" value="TreeGrafter"/>
</dbReference>
<dbReference type="GO" id="GO:0016746">
    <property type="term" value="F:acyltransferase activity"/>
    <property type="evidence" value="ECO:0007669"/>
    <property type="project" value="UniProtKB-KW"/>
</dbReference>
<name>A0A2T0XTL3_9BACT</name>
<dbReference type="PANTHER" id="PTHR30068">
    <property type="entry name" value="URONATE ISOMERASE"/>
    <property type="match status" value="1"/>
</dbReference>
<dbReference type="GO" id="GO:0019698">
    <property type="term" value="P:D-galacturonate catabolic process"/>
    <property type="evidence" value="ECO:0007669"/>
    <property type="project" value="TreeGrafter"/>
</dbReference>
<accession>A0A2T0XTL3</accession>
<keyword evidence="2" id="KW-0808">Transferase</keyword>
<organism evidence="2 3">
    <name type="scientific">Marinilabilia salmonicolor</name>
    <dbReference type="NCBI Taxonomy" id="989"/>
    <lineage>
        <taxon>Bacteria</taxon>
        <taxon>Pseudomonadati</taxon>
        <taxon>Bacteroidota</taxon>
        <taxon>Bacteroidia</taxon>
        <taxon>Marinilabiliales</taxon>
        <taxon>Marinilabiliaceae</taxon>
        <taxon>Marinilabilia</taxon>
    </lineage>
</organism>
<dbReference type="EMBL" id="QPIZ01000021">
    <property type="protein sequence ID" value="RCW30603.1"/>
    <property type="molecule type" value="Genomic_DNA"/>
</dbReference>
<dbReference type="InterPro" id="IPR002123">
    <property type="entry name" value="Plipid/glycerol_acylTrfase"/>
</dbReference>
<keyword evidence="3" id="KW-1185">Reference proteome</keyword>
<dbReference type="SUPFAM" id="SSF69593">
    <property type="entry name" value="Glycerol-3-phosphate (1)-acyltransferase"/>
    <property type="match status" value="1"/>
</dbReference>
<sequence>MAKELDFESIRPYQDHEIQQVFERLKNETSFLDLIGFLYPELSAQRFIDMMMQIKSIRQFQQEVISPYVKQIIKTTTKGVTSEGLEQLDPNESYLYISNHRDIVLDPAILNVIMFEHNFDTTEIAIGDNLLIYPWITDLVKLNRTFIVKRNLSVRQMMESSTLLSEYIRHTITNVGHSIWIAQREGRSKDGNDRTQLSLLKMLNISGKDKSVAENFKQLKIVPVSISYEYDPCDYLKAREFQQKRDNPDFTKTQDDDLQHMGAGLRGRKGRVHFAFGQPINNEFDVLKGIENKNKKFEFLAGLIDRHVHENYRLWPGNLVAWDMLNETNEYGNLYTAEEKETFNQYLEEHLNRIEGDRAFLKKTLLEMYANPVVNKRELSGDSL</sequence>
<gene>
    <name evidence="2" type="ORF">DFO77_12139</name>
</gene>
<keyword evidence="2" id="KW-0012">Acyltransferase</keyword>
<dbReference type="Pfam" id="PF01553">
    <property type="entry name" value="Acyltransferase"/>
    <property type="match status" value="1"/>
</dbReference>
<dbReference type="AlphaFoldDB" id="A0A2T0XTL3"/>
<evidence type="ECO:0000313" key="3">
    <source>
        <dbReference type="Proteomes" id="UP000252733"/>
    </source>
</evidence>
<evidence type="ECO:0000259" key="1">
    <source>
        <dbReference type="Pfam" id="PF01553"/>
    </source>
</evidence>
<dbReference type="STRING" id="1168289.GCA_000259075_01350"/>
<evidence type="ECO:0000313" key="2">
    <source>
        <dbReference type="EMBL" id="RCW30603.1"/>
    </source>
</evidence>